<comment type="similarity">
    <text evidence="1 8">Belongs to the RecN family.</text>
</comment>
<dbReference type="Pfam" id="PF13476">
    <property type="entry name" value="AAA_23"/>
    <property type="match status" value="1"/>
</dbReference>
<evidence type="ECO:0000256" key="7">
    <source>
        <dbReference type="ARBA" id="ARBA00033408"/>
    </source>
</evidence>
<organism evidence="10 12">
    <name type="scientific">Geotoga petraea</name>
    <dbReference type="NCBI Taxonomy" id="28234"/>
    <lineage>
        <taxon>Bacteria</taxon>
        <taxon>Thermotogati</taxon>
        <taxon>Thermotogota</taxon>
        <taxon>Thermotogae</taxon>
        <taxon>Petrotogales</taxon>
        <taxon>Petrotogaceae</taxon>
        <taxon>Geotoga</taxon>
    </lineage>
</organism>
<evidence type="ECO:0000256" key="2">
    <source>
        <dbReference type="ARBA" id="ARBA00021315"/>
    </source>
</evidence>
<accession>A0A1G6QKD5</accession>
<evidence type="ECO:0000256" key="8">
    <source>
        <dbReference type="PIRNR" id="PIRNR003128"/>
    </source>
</evidence>
<dbReference type="PANTHER" id="PTHR11059">
    <property type="entry name" value="DNA REPAIR PROTEIN RECN"/>
    <property type="match status" value="1"/>
</dbReference>
<evidence type="ECO:0000256" key="4">
    <source>
        <dbReference type="ARBA" id="ARBA00022763"/>
    </source>
</evidence>
<evidence type="ECO:0000313" key="10">
    <source>
        <dbReference type="EMBL" id="SDC92748.1"/>
    </source>
</evidence>
<evidence type="ECO:0000256" key="5">
    <source>
        <dbReference type="ARBA" id="ARBA00022840"/>
    </source>
</evidence>
<comment type="function">
    <text evidence="8">May be involved in recombinational repair of damaged DNA.</text>
</comment>
<dbReference type="PANTHER" id="PTHR11059:SF0">
    <property type="entry name" value="DNA REPAIR PROTEIN RECN"/>
    <property type="match status" value="1"/>
</dbReference>
<dbReference type="GO" id="GO:0005524">
    <property type="term" value="F:ATP binding"/>
    <property type="evidence" value="ECO:0007669"/>
    <property type="project" value="UniProtKB-KW"/>
</dbReference>
<keyword evidence="5" id="KW-0067">ATP-binding</keyword>
<dbReference type="GO" id="GO:0006310">
    <property type="term" value="P:DNA recombination"/>
    <property type="evidence" value="ECO:0007669"/>
    <property type="project" value="InterPro"/>
</dbReference>
<proteinExistence type="inferred from homology"/>
<feature type="domain" description="Rad50/SbcC-type AAA" evidence="9">
    <location>
        <begin position="4"/>
        <end position="351"/>
    </location>
</feature>
<dbReference type="SUPFAM" id="SSF52540">
    <property type="entry name" value="P-loop containing nucleoside triphosphate hydrolases"/>
    <property type="match status" value="1"/>
</dbReference>
<dbReference type="GO" id="GO:0016887">
    <property type="term" value="F:ATP hydrolysis activity"/>
    <property type="evidence" value="ECO:0007669"/>
    <property type="project" value="InterPro"/>
</dbReference>
<dbReference type="InterPro" id="IPR038729">
    <property type="entry name" value="Rad50/SbcC_AAA"/>
</dbReference>
<keyword evidence="3" id="KW-0547">Nucleotide-binding</keyword>
<evidence type="ECO:0000313" key="11">
    <source>
        <dbReference type="EMBL" id="TGG87008.1"/>
    </source>
</evidence>
<dbReference type="Proteomes" id="UP000199322">
    <property type="component" value="Unassembled WGS sequence"/>
</dbReference>
<dbReference type="EMBL" id="FMYV01000013">
    <property type="protein sequence ID" value="SDC92748.1"/>
    <property type="molecule type" value="Genomic_DNA"/>
</dbReference>
<dbReference type="Gene3D" id="3.40.50.300">
    <property type="entry name" value="P-loop containing nucleotide triphosphate hydrolases"/>
    <property type="match status" value="2"/>
</dbReference>
<sequence length="532" mass="61256">MLISLSIKNFGLFDEAEVIFDKGLNVITGESGAGKSMFINALRAFITGQIPNTLKDQEGSISAFFTLDEKLRKELDNIIDLDDDELVISGNFTAKRIFFRINGQIIPKETVREVGKFLIEINSQDSNVLLRDEGYQNNLIYGILRDKYSEEFKVYDEKYSEYLSLIKKREKMPSDKTELYRKIDTLNYELNEIKGVSPELGEDEVLTEKYKALENIEVIKKNIYESMNILKDAEDINIDYNLGNVVYNLSKIQDFGFKDAYNLSLSLQDGVSDLYSMVENKLNELEFDEEEFENVSNRLNLIMNLKRKYGPSLQDVLENEKIFEKELEDLYEIKENIDTLKPKLEKLEKELLIESDKIMNLAKPYLEDMKKRIVQNLKDLNMPDSDIDVAFKKLKKPTENGFYKSKFVLKTNPKSDFMDLSLIASGGELSRIFLSLETVLGNDYSMSTMLFDEVDSGVGPRMADIVGAKLKDLANKKQVIVITHMPQVANFGNKHFKIIKEKENNKIKSTIKLLSSKEKDKEIKEMYGDIVY</sequence>
<dbReference type="GO" id="GO:0009432">
    <property type="term" value="P:SOS response"/>
    <property type="evidence" value="ECO:0007669"/>
    <property type="project" value="TreeGrafter"/>
</dbReference>
<name>A0A1G6QKD5_9BACT</name>
<dbReference type="EMBL" id="SRME01000006">
    <property type="protein sequence ID" value="TGG87008.1"/>
    <property type="molecule type" value="Genomic_DNA"/>
</dbReference>
<keyword evidence="6 8" id="KW-0234">DNA repair</keyword>
<evidence type="ECO:0000256" key="3">
    <source>
        <dbReference type="ARBA" id="ARBA00022741"/>
    </source>
</evidence>
<dbReference type="AlphaFoldDB" id="A0A1G6QKD5"/>
<keyword evidence="4 8" id="KW-0227">DNA damage</keyword>
<evidence type="ECO:0000256" key="1">
    <source>
        <dbReference type="ARBA" id="ARBA00009441"/>
    </source>
</evidence>
<dbReference type="GO" id="GO:0043590">
    <property type="term" value="C:bacterial nucleoid"/>
    <property type="evidence" value="ECO:0007669"/>
    <property type="project" value="TreeGrafter"/>
</dbReference>
<reference evidence="10 12" key="1">
    <citation type="submission" date="2016-10" db="EMBL/GenBank/DDBJ databases">
        <authorList>
            <person name="de Groot N.N."/>
        </authorList>
    </citation>
    <scope>NUCLEOTIDE SEQUENCE [LARGE SCALE GENOMIC DNA]</scope>
    <source>
        <strain evidence="10 12">WG14</strain>
    </source>
</reference>
<dbReference type="OrthoDB" id="9806954at2"/>
<dbReference type="InterPro" id="IPR027417">
    <property type="entry name" value="P-loop_NTPase"/>
</dbReference>
<dbReference type="RefSeq" id="WP_091405775.1">
    <property type="nucleotide sequence ID" value="NZ_FMYV01000013.1"/>
</dbReference>
<evidence type="ECO:0000259" key="9">
    <source>
        <dbReference type="Pfam" id="PF13476"/>
    </source>
</evidence>
<keyword evidence="12" id="KW-1185">Reference proteome</keyword>
<protein>
    <recommendedName>
        <fullName evidence="2 8">DNA repair protein RecN</fullName>
    </recommendedName>
    <alternativeName>
        <fullName evidence="7 8">Recombination protein N</fullName>
    </alternativeName>
</protein>
<gene>
    <name evidence="11" type="ORF">E4650_09140</name>
    <name evidence="10" type="ORF">SAMN04488588_2110</name>
</gene>
<evidence type="ECO:0000256" key="6">
    <source>
        <dbReference type="ARBA" id="ARBA00023204"/>
    </source>
</evidence>
<evidence type="ECO:0000313" key="13">
    <source>
        <dbReference type="Proteomes" id="UP000297288"/>
    </source>
</evidence>
<evidence type="ECO:0000313" key="12">
    <source>
        <dbReference type="Proteomes" id="UP000199322"/>
    </source>
</evidence>
<reference evidence="11 13" key="2">
    <citation type="submission" date="2019-04" db="EMBL/GenBank/DDBJ databases">
        <title>Draft genome sequence data and analysis of a Fermenting Bacterium, Geotoga petraea strain HO-Geo1, isolated from heavy-oil petroleum reservoir in Russia.</title>
        <authorList>
            <person name="Grouzdev D.S."/>
            <person name="Semenova E.M."/>
            <person name="Sokolova D.S."/>
            <person name="Tourova T.P."/>
            <person name="Poltaraus A.B."/>
            <person name="Nazina T.N."/>
        </authorList>
    </citation>
    <scope>NUCLEOTIDE SEQUENCE [LARGE SCALE GENOMIC DNA]</scope>
    <source>
        <strain evidence="11 13">HO-Geo1</strain>
    </source>
</reference>
<dbReference type="Proteomes" id="UP000297288">
    <property type="component" value="Unassembled WGS sequence"/>
</dbReference>
<dbReference type="InterPro" id="IPR004604">
    <property type="entry name" value="DNA_recomb/repair_RecN"/>
</dbReference>
<dbReference type="PIRSF" id="PIRSF003128">
    <property type="entry name" value="RecN"/>
    <property type="match status" value="1"/>
</dbReference>
<dbReference type="GO" id="GO:0006302">
    <property type="term" value="P:double-strand break repair"/>
    <property type="evidence" value="ECO:0007669"/>
    <property type="project" value="InterPro"/>
</dbReference>
<dbReference type="STRING" id="28234.SAMN04488588_2110"/>